<dbReference type="OrthoDB" id="21325at2"/>
<evidence type="ECO:0008006" key="4">
    <source>
        <dbReference type="Google" id="ProtNLM"/>
    </source>
</evidence>
<sequence>MEIELNAAQSVGIAAVPALVLTGLHLAAPRIRSLPLVPEHYLGSFAGGLAVAYVFLHLLPEIAAGNEAIGEALTDILEPTPLLELAIFFVALAGFTVFYGLERLAAAHGERDRPAGGRPNGDAPVDASGPAGVYWLHLGSFMVYNGLITYTMALRVRTGLLFALLFTVAMGLHFVLTDRSLQEHYPRRFGRHGRVLLAASLIVGWALSVAFAPTSTLLVALLTALLGGSVLLNVFKEEVPTNRTSSFGWFAVGLVLYSLLLALVTAVSE</sequence>
<keyword evidence="1" id="KW-0812">Transmembrane</keyword>
<evidence type="ECO:0000313" key="3">
    <source>
        <dbReference type="Proteomes" id="UP000325307"/>
    </source>
</evidence>
<proteinExistence type="predicted"/>
<reference evidence="2 3" key="1">
    <citation type="submission" date="2019-09" db="EMBL/GenBank/DDBJ databases">
        <title>Arthrobacter zafarii sp. nov., a moderately thermotolerant and halotolerant actinobacterium isolated from Cholistan desert soil of Pakistan.</title>
        <authorList>
            <person name="Amin A."/>
            <person name="Ahmed I."/>
            <person name="Khalid N."/>
            <person name="Schumann P."/>
            <person name="Busse H.J."/>
            <person name="Khan I.U."/>
            <person name="Li S."/>
            <person name="Li W.J."/>
        </authorList>
    </citation>
    <scope>NUCLEOTIDE SEQUENCE [LARGE SCALE GENOMIC DNA]</scope>
    <source>
        <strain evidence="2 3">NCCP-1664</strain>
    </source>
</reference>
<protein>
    <recommendedName>
        <fullName evidence="4">ZIP Zinc transporter</fullName>
    </recommendedName>
</protein>
<dbReference type="RefSeq" id="WP_149957569.1">
    <property type="nucleotide sequence ID" value="NZ_BKDJ01000014.1"/>
</dbReference>
<name>A0A5A7NUS0_9MICC</name>
<keyword evidence="1" id="KW-0472">Membrane</keyword>
<feature type="transmembrane region" description="Helical" evidence="1">
    <location>
        <begin position="80"/>
        <end position="101"/>
    </location>
</feature>
<feature type="transmembrane region" description="Helical" evidence="1">
    <location>
        <begin position="193"/>
        <end position="211"/>
    </location>
</feature>
<evidence type="ECO:0000256" key="1">
    <source>
        <dbReference type="SAM" id="Phobius"/>
    </source>
</evidence>
<keyword evidence="1" id="KW-1133">Transmembrane helix</keyword>
<feature type="transmembrane region" description="Helical" evidence="1">
    <location>
        <begin position="6"/>
        <end position="28"/>
    </location>
</feature>
<dbReference type="EMBL" id="BKDJ01000014">
    <property type="protein sequence ID" value="GER23972.1"/>
    <property type="molecule type" value="Genomic_DNA"/>
</dbReference>
<feature type="transmembrane region" description="Helical" evidence="1">
    <location>
        <begin position="159"/>
        <end position="181"/>
    </location>
</feature>
<feature type="transmembrane region" description="Helical" evidence="1">
    <location>
        <begin position="133"/>
        <end position="153"/>
    </location>
</feature>
<accession>A0A5A7NUS0</accession>
<gene>
    <name evidence="2" type="ORF">NCCP1664_24670</name>
</gene>
<keyword evidence="3" id="KW-1185">Reference proteome</keyword>
<dbReference type="AlphaFoldDB" id="A0A5A7NUS0"/>
<feature type="transmembrane region" description="Helical" evidence="1">
    <location>
        <begin position="217"/>
        <end position="235"/>
    </location>
</feature>
<feature type="transmembrane region" description="Helical" evidence="1">
    <location>
        <begin position="40"/>
        <end position="60"/>
    </location>
</feature>
<dbReference type="Proteomes" id="UP000325307">
    <property type="component" value="Unassembled WGS sequence"/>
</dbReference>
<feature type="transmembrane region" description="Helical" evidence="1">
    <location>
        <begin position="247"/>
        <end position="267"/>
    </location>
</feature>
<evidence type="ECO:0000313" key="2">
    <source>
        <dbReference type="EMBL" id="GER23972.1"/>
    </source>
</evidence>
<comment type="caution">
    <text evidence="2">The sequence shown here is derived from an EMBL/GenBank/DDBJ whole genome shotgun (WGS) entry which is preliminary data.</text>
</comment>
<organism evidence="2 3">
    <name type="scientific">Zafaria cholistanensis</name>
    <dbReference type="NCBI Taxonomy" id="1682741"/>
    <lineage>
        <taxon>Bacteria</taxon>
        <taxon>Bacillati</taxon>
        <taxon>Actinomycetota</taxon>
        <taxon>Actinomycetes</taxon>
        <taxon>Micrococcales</taxon>
        <taxon>Micrococcaceae</taxon>
        <taxon>Zafaria</taxon>
    </lineage>
</organism>